<sequence>MLGTVYPGSCQAAEWSRCLLRFRYSSGSRFDSPFGFGALRCSNFCPFFSGRSLKSLIPSEWRCLASCRRRLGPRSPLVALCLESYRSVLFFPIIFSRRSFSASFPSFVDFCVGIVDFSASCADLWNEIGEKDIERDRAILQLEQECLDLYRREVDKTRKHMAELHQMLAEGKADISSLISTLGEQRESFVHIENAAGSLREQLVMIKPLLEDLRKMKAERIKEFQDVQSQIAWVCSEMSGNIYHGSSISSQVDEQDLTIKRLGDLKSQLLELQQEKNLRFQKVNIYTKQVLDLSVVLSIDFNKMIHEVHQNFGDSAINQTRSISNDILSRLAGIVHSLNQEKKQRLQKLQNLGATLIELWNLMDTPVNERERFDHVTCMISAYVDSVLGQGCLAHDVIEKVEIEVERLNALKVVKMKEILLRKQNELDEIYKSVHMDIDFERTRKMLINLIDSGKEDLSDLLSSMDNQIQKAKEQALSRKDILEKVDKWKYASEEEKWLDNYEKARLDSLDENRYSTGRGVHKNLKRAEKARILMNKIPALLENLIAKTKAWEREHEIPFMYCKARLIDSLEEHSRLRQQREEEKRRSREQKRLSAAAPEAPLGSKPSPLRQFPAKKPLGQSSIANMACGTPVSSGRRVATPYGRHGFASSGEEKKGGRGNVVAPVNYVSLQKVDESLPRNNSLLVVSP</sequence>
<keyword evidence="2" id="KW-0493">Microtubule</keyword>
<dbReference type="EMBL" id="JACMSC010000004">
    <property type="protein sequence ID" value="KAG6524545.1"/>
    <property type="molecule type" value="Genomic_DNA"/>
</dbReference>
<comment type="caution">
    <text evidence="4">The sequence shown here is derived from an EMBL/GenBank/DDBJ whole genome shotgun (WGS) entry which is preliminary data.</text>
</comment>
<keyword evidence="5" id="KW-1185">Reference proteome</keyword>
<accession>A0A8J5HAW4</accession>
<dbReference type="GO" id="GO:0005819">
    <property type="term" value="C:spindle"/>
    <property type="evidence" value="ECO:0007669"/>
    <property type="project" value="TreeGrafter"/>
</dbReference>
<feature type="compositionally biased region" description="Basic and acidic residues" evidence="3">
    <location>
        <begin position="578"/>
        <end position="593"/>
    </location>
</feature>
<dbReference type="Pfam" id="PF03999">
    <property type="entry name" value="MAP65_ASE1"/>
    <property type="match status" value="1"/>
</dbReference>
<dbReference type="Gene3D" id="1.20.58.1520">
    <property type="match status" value="1"/>
</dbReference>
<comment type="similarity">
    <text evidence="1">Belongs to the MAP65/ASE1 family.</text>
</comment>
<evidence type="ECO:0000256" key="1">
    <source>
        <dbReference type="ARBA" id="ARBA00006187"/>
    </source>
</evidence>
<dbReference type="GO" id="GO:0008017">
    <property type="term" value="F:microtubule binding"/>
    <property type="evidence" value="ECO:0007669"/>
    <property type="project" value="InterPro"/>
</dbReference>
<dbReference type="PANTHER" id="PTHR19321:SF4">
    <property type="entry name" value="65-KDA MICROTUBULE-ASSOCIATED PROTEIN 5"/>
    <property type="match status" value="1"/>
</dbReference>
<dbReference type="GO" id="GO:0000226">
    <property type="term" value="P:microtubule cytoskeleton organization"/>
    <property type="evidence" value="ECO:0007669"/>
    <property type="project" value="InterPro"/>
</dbReference>
<dbReference type="PANTHER" id="PTHR19321">
    <property type="entry name" value="PROTEIN REGULATOR OF CYTOKINESIS 1 PRC1-RELATED"/>
    <property type="match status" value="1"/>
</dbReference>
<protein>
    <submittedName>
        <fullName evidence="4">Uncharacterized protein</fullName>
    </submittedName>
</protein>
<evidence type="ECO:0000313" key="4">
    <source>
        <dbReference type="EMBL" id="KAG6524545.1"/>
    </source>
</evidence>
<reference evidence="4 5" key="1">
    <citation type="submission" date="2020-08" db="EMBL/GenBank/DDBJ databases">
        <title>Plant Genome Project.</title>
        <authorList>
            <person name="Zhang R.-G."/>
        </authorList>
    </citation>
    <scope>NUCLEOTIDE SEQUENCE [LARGE SCALE GENOMIC DNA]</scope>
    <source>
        <tissue evidence="4">Rhizome</tissue>
    </source>
</reference>
<organism evidence="4 5">
    <name type="scientific">Zingiber officinale</name>
    <name type="common">Ginger</name>
    <name type="synonym">Amomum zingiber</name>
    <dbReference type="NCBI Taxonomy" id="94328"/>
    <lineage>
        <taxon>Eukaryota</taxon>
        <taxon>Viridiplantae</taxon>
        <taxon>Streptophyta</taxon>
        <taxon>Embryophyta</taxon>
        <taxon>Tracheophyta</taxon>
        <taxon>Spermatophyta</taxon>
        <taxon>Magnoliopsida</taxon>
        <taxon>Liliopsida</taxon>
        <taxon>Zingiberales</taxon>
        <taxon>Zingiberaceae</taxon>
        <taxon>Zingiber</taxon>
    </lineage>
</organism>
<dbReference type="AlphaFoldDB" id="A0A8J5HAW4"/>
<dbReference type="InterPro" id="IPR007145">
    <property type="entry name" value="MAP65_Ase1_PRC1"/>
</dbReference>
<proteinExistence type="inferred from homology"/>
<name>A0A8J5HAW4_ZINOF</name>
<dbReference type="GO" id="GO:0005874">
    <property type="term" value="C:microtubule"/>
    <property type="evidence" value="ECO:0007669"/>
    <property type="project" value="UniProtKB-KW"/>
</dbReference>
<gene>
    <name evidence="4" type="ORF">ZIOFF_014457</name>
</gene>
<dbReference type="GO" id="GO:0005737">
    <property type="term" value="C:cytoplasm"/>
    <property type="evidence" value="ECO:0007669"/>
    <property type="project" value="TreeGrafter"/>
</dbReference>
<dbReference type="Proteomes" id="UP000734854">
    <property type="component" value="Unassembled WGS sequence"/>
</dbReference>
<evidence type="ECO:0000256" key="3">
    <source>
        <dbReference type="SAM" id="MobiDB-lite"/>
    </source>
</evidence>
<evidence type="ECO:0000313" key="5">
    <source>
        <dbReference type="Proteomes" id="UP000734854"/>
    </source>
</evidence>
<evidence type="ECO:0000256" key="2">
    <source>
        <dbReference type="ARBA" id="ARBA00022701"/>
    </source>
</evidence>
<feature type="region of interest" description="Disordered" evidence="3">
    <location>
        <begin position="578"/>
        <end position="661"/>
    </location>
</feature>